<feature type="binding site" evidence="15">
    <location>
        <position position="386"/>
    </location>
    <ligand>
        <name>FAD</name>
        <dbReference type="ChEBI" id="CHEBI:57692"/>
    </ligand>
</feature>
<feature type="domain" description="FAD-binding PCMH-type" evidence="17">
    <location>
        <begin position="225"/>
        <end position="378"/>
    </location>
</feature>
<feature type="binding site" evidence="16">
    <location>
        <position position="962"/>
    </location>
    <ligand>
        <name>Mo-molybdopterin</name>
        <dbReference type="ChEBI" id="CHEBI:71302"/>
    </ligand>
    <ligandPart>
        <name>Mo</name>
        <dbReference type="ChEBI" id="CHEBI:28685"/>
    </ligandPart>
</feature>
<dbReference type="InterPro" id="IPR005107">
    <property type="entry name" value="CO_DH_flav_C"/>
</dbReference>
<dbReference type="InterPro" id="IPR016169">
    <property type="entry name" value="FAD-bd_PCMH_sub2"/>
</dbReference>
<dbReference type="OMA" id="GGLIWYR"/>
<feature type="binding site" evidence="15">
    <location>
        <position position="797"/>
    </location>
    <ligand>
        <name>substrate</name>
    </ligand>
</feature>
<dbReference type="SUPFAM" id="SSF56003">
    <property type="entry name" value="Molybdenum cofactor-binding domain"/>
    <property type="match status" value="1"/>
</dbReference>
<feature type="binding site" evidence="16">
    <location>
        <position position="795"/>
    </location>
    <ligand>
        <name>Mo-molybdopterin</name>
        <dbReference type="ChEBI" id="CHEBI:71302"/>
    </ligand>
    <ligandPart>
        <name>Mo</name>
        <dbReference type="ChEBI" id="CHEBI:28685"/>
    </ligandPart>
</feature>
<dbReference type="Gene3D" id="3.30.465.10">
    <property type="match status" value="1"/>
</dbReference>
<feature type="binding site" evidence="15">
    <location>
        <position position="893"/>
    </location>
    <ligand>
        <name>substrate</name>
    </ligand>
</feature>
<evidence type="ECO:0000313" key="19">
    <source>
        <dbReference type="RefSeq" id="XP_047738510.1"/>
    </source>
</evidence>
<evidence type="ECO:0000256" key="6">
    <source>
        <dbReference type="ARBA" id="ARBA00022714"/>
    </source>
</evidence>
<dbReference type="InterPro" id="IPR036683">
    <property type="entry name" value="CO_DH_flav_C_dom_sf"/>
</dbReference>
<feature type="binding site" evidence="16">
    <location>
        <position position="90"/>
    </location>
    <ligand>
        <name>[2Fe-2S] cluster</name>
        <dbReference type="ChEBI" id="CHEBI:190135"/>
        <label>2</label>
    </ligand>
</feature>
<keyword evidence="9" id="KW-0560">Oxidoreductase</keyword>
<comment type="subcellular location">
    <subcellularLocation>
        <location evidence="2">Peroxisome</location>
    </subcellularLocation>
</comment>
<dbReference type="PANTHER" id="PTHR45444">
    <property type="entry name" value="XANTHINE DEHYDROGENASE"/>
    <property type="match status" value="1"/>
</dbReference>
<dbReference type="Pfam" id="PF01799">
    <property type="entry name" value="Fer2_2"/>
    <property type="match status" value="1"/>
</dbReference>
<dbReference type="Pfam" id="PF00941">
    <property type="entry name" value="FAD_binding_5"/>
    <property type="match status" value="1"/>
</dbReference>
<protein>
    <submittedName>
        <fullName evidence="19">Xanthine dehydrogenase/oxidase-like</fullName>
    </submittedName>
</protein>
<dbReference type="InterPro" id="IPR037165">
    <property type="entry name" value="AldOxase/xan_DH_Mopterin-bd_sf"/>
</dbReference>
<keyword evidence="6 16" id="KW-0001">2Fe-2S</keyword>
<evidence type="ECO:0000256" key="2">
    <source>
        <dbReference type="ARBA" id="ARBA00004275"/>
    </source>
</evidence>
<keyword evidence="8 15" id="KW-0274">FAD</keyword>
<dbReference type="InterPro" id="IPR002888">
    <property type="entry name" value="2Fe-2S-bd"/>
</dbReference>
<evidence type="ECO:0000256" key="8">
    <source>
        <dbReference type="ARBA" id="ARBA00022827"/>
    </source>
</evidence>
<dbReference type="InterPro" id="IPR016208">
    <property type="entry name" value="Ald_Oxase/xanthine_DH-like"/>
</dbReference>
<evidence type="ECO:0000256" key="12">
    <source>
        <dbReference type="ARBA" id="ARBA00023140"/>
    </source>
</evidence>
<evidence type="ECO:0000256" key="15">
    <source>
        <dbReference type="PIRSR" id="PIRSR000127-2"/>
    </source>
</evidence>
<dbReference type="SUPFAM" id="SSF54665">
    <property type="entry name" value="CO dehydrogenase molybdoprotein N-domain-like"/>
    <property type="match status" value="1"/>
</dbReference>
<keyword evidence="12" id="KW-0576">Peroxisome</keyword>
<name>A0A979FN86_HYAAZ</name>
<proteinExistence type="inferred from homology"/>
<comment type="similarity">
    <text evidence="3">Belongs to the xanthine dehydrogenase family.</text>
</comment>
<dbReference type="FunFam" id="3.30.365.10:FF:000003">
    <property type="entry name" value="Aldehyde oxidase 1"/>
    <property type="match status" value="1"/>
</dbReference>
<dbReference type="RefSeq" id="XP_047738510.1">
    <property type="nucleotide sequence ID" value="XM_047882554.1"/>
</dbReference>
<keyword evidence="7 16" id="KW-0479">Metal-binding</keyword>
<dbReference type="InterPro" id="IPR016166">
    <property type="entry name" value="FAD-bd_PCMH"/>
</dbReference>
<evidence type="ECO:0000256" key="7">
    <source>
        <dbReference type="ARBA" id="ARBA00022723"/>
    </source>
</evidence>
<feature type="binding site" evidence="16">
    <location>
        <position position="55"/>
    </location>
    <ligand>
        <name>[2Fe-2S] cluster</name>
        <dbReference type="ChEBI" id="CHEBI:190135"/>
        <label>2</label>
    </ligand>
</feature>
<dbReference type="KEGG" id="hazt:108671723"/>
<keyword evidence="11 16" id="KW-0411">Iron-sulfur</keyword>
<dbReference type="Pfam" id="PF02738">
    <property type="entry name" value="MoCoBD_1"/>
    <property type="match status" value="1"/>
</dbReference>
<evidence type="ECO:0000256" key="11">
    <source>
        <dbReference type="ARBA" id="ARBA00023014"/>
    </source>
</evidence>
<dbReference type="GeneID" id="108671723"/>
<comment type="cofactor">
    <cofactor evidence="1 15">
        <name>FAD</name>
        <dbReference type="ChEBI" id="CHEBI:57692"/>
    </cofactor>
</comment>
<dbReference type="Gene3D" id="3.90.1170.50">
    <property type="entry name" value="Aldehyde oxidase/xanthine dehydrogenase, a/b hammerhead"/>
    <property type="match status" value="1"/>
</dbReference>
<keyword evidence="10 16" id="KW-0408">Iron</keyword>
<dbReference type="Gene3D" id="3.30.390.50">
    <property type="entry name" value="CO dehydrogenase flavoprotein, C-terminal domain"/>
    <property type="match status" value="1"/>
</dbReference>
<feature type="binding site" evidence="15">
    <location>
        <begin position="310"/>
        <end position="314"/>
    </location>
    <ligand>
        <name>FAD</name>
        <dbReference type="ChEBI" id="CHEBI:57692"/>
    </ligand>
</feature>
<evidence type="ECO:0000256" key="3">
    <source>
        <dbReference type="ARBA" id="ARBA00006849"/>
    </source>
</evidence>
<reference evidence="19" key="1">
    <citation type="submission" date="2025-08" db="UniProtKB">
        <authorList>
            <consortium name="RefSeq"/>
        </authorList>
    </citation>
    <scope>IDENTIFICATION</scope>
    <source>
        <tissue evidence="19">Whole organism</tissue>
    </source>
</reference>
<dbReference type="PANTHER" id="PTHR45444:SF3">
    <property type="entry name" value="XANTHINE DEHYDROGENASE"/>
    <property type="match status" value="1"/>
</dbReference>
<dbReference type="SMART" id="SM01008">
    <property type="entry name" value="Ald_Xan_dh_C"/>
    <property type="match status" value="1"/>
</dbReference>
<dbReference type="Pfam" id="PF20256">
    <property type="entry name" value="MoCoBD_2"/>
    <property type="match status" value="1"/>
</dbReference>
<feature type="binding site" evidence="15">
    <location>
        <position position="300"/>
    </location>
    <ligand>
        <name>FAD</name>
        <dbReference type="ChEBI" id="CHEBI:57692"/>
    </ligand>
</feature>
<feature type="binding site" evidence="15">
    <location>
        <position position="685"/>
    </location>
    <ligand>
        <name>substrate</name>
    </ligand>
</feature>
<organism evidence="18 19">
    <name type="scientific">Hyalella azteca</name>
    <name type="common">Amphipod</name>
    <dbReference type="NCBI Taxonomy" id="294128"/>
    <lineage>
        <taxon>Eukaryota</taxon>
        <taxon>Metazoa</taxon>
        <taxon>Ecdysozoa</taxon>
        <taxon>Arthropoda</taxon>
        <taxon>Crustacea</taxon>
        <taxon>Multicrustacea</taxon>
        <taxon>Malacostraca</taxon>
        <taxon>Eumalacostraca</taxon>
        <taxon>Peracarida</taxon>
        <taxon>Amphipoda</taxon>
        <taxon>Senticaudata</taxon>
        <taxon>Talitrida</taxon>
        <taxon>Talitroidea</taxon>
        <taxon>Hyalellidae</taxon>
        <taxon>Hyalella</taxon>
    </lineage>
</organism>
<comment type="cofactor">
    <cofactor evidence="16">
        <name>Mo-molybdopterin</name>
        <dbReference type="ChEBI" id="CHEBI:71302"/>
    </cofactor>
    <text evidence="16">Binds 1 Mo-molybdopterin (Mo-MPT) cofactor per subunit.</text>
</comment>
<dbReference type="GO" id="GO:0071949">
    <property type="term" value="F:FAD binding"/>
    <property type="evidence" value="ECO:0007669"/>
    <property type="project" value="InterPro"/>
</dbReference>
<evidence type="ECO:0000256" key="1">
    <source>
        <dbReference type="ARBA" id="ARBA00001974"/>
    </source>
</evidence>
<evidence type="ECO:0000256" key="16">
    <source>
        <dbReference type="PIRSR" id="PIRSR000127-3"/>
    </source>
</evidence>
<dbReference type="SUPFAM" id="SSF56176">
    <property type="entry name" value="FAD-binding/transporter-associated domain-like"/>
    <property type="match status" value="1"/>
</dbReference>
<evidence type="ECO:0000313" key="18">
    <source>
        <dbReference type="Proteomes" id="UP000694843"/>
    </source>
</evidence>
<dbReference type="InterPro" id="IPR036884">
    <property type="entry name" value="2Fe-2S-bd_dom_sf"/>
</dbReference>
<gene>
    <name evidence="19" type="primary">LOC108671723</name>
</gene>
<dbReference type="InterPro" id="IPR036318">
    <property type="entry name" value="FAD-bd_PCMH-like_sf"/>
</dbReference>
<dbReference type="InterPro" id="IPR002346">
    <property type="entry name" value="Mopterin_DH_FAD-bd"/>
</dbReference>
<feature type="active site" description="Proton acceptor" evidence="14">
    <location>
        <position position="1145"/>
    </location>
</feature>
<evidence type="ECO:0000256" key="14">
    <source>
        <dbReference type="PIRSR" id="PIRSR000127-1"/>
    </source>
</evidence>
<dbReference type="FunFam" id="3.30.465.10:FF:000004">
    <property type="entry name" value="Xanthine dehydrogenase/oxidase"/>
    <property type="match status" value="1"/>
</dbReference>
<dbReference type="OrthoDB" id="8300278at2759"/>
<dbReference type="PIRSF" id="PIRSF000127">
    <property type="entry name" value="Xanthine_DH"/>
    <property type="match status" value="1"/>
</dbReference>
<sequence>MSLIFFINGNKVEEHSPDPEWNLLWYLRTKRILYFYIRAPIILIDVVRASQCGFCTPGFVMSAYALLRSQPTPPSLAQLEEALVGNLCRCTGYRPILEGLRSLTSDAQAPCARSDCCRKQNGPSADTEDSKPCSDRQMVEELFDATSCAPYDPSQEIIFPPELLEAIAAKTWLPPFSITCGDVDTAHASADHTLTGEIHLGGQEHFYLEPNAHLAVPEESPICASLKGVEVRMKHQLYKALVRVSGVPQMEQVEVRDVGVRIGAAVTLTQMERKLVEIISSMPAYKTGVLAAILEMLKWFAGKQIRNVASLGGNIMTSSPISDLNPLLLASRSVLHLDSLTGGARDRVMDATFFTGYRTCDVSSTEVLVAVTIPFTTQEEYFRGYKQSRRRDDDIAIVNAALLVRMRGDHVATANIAFGGVAATTLQATRTMEAMEGRRWDEQLLQEVTSSLLQEVQIAPSAPGGMTAYRAALVPSFFFKFYLHVRHELSKTMPSVAPVAPHHQELLGSNKRPPHRATHLYEQVPSDQPSQDPVGRPMVHASALQQVTGEATYVDDLPPYVNELFGAFVLSTEARADIVSVDASAAFAVAGVHAFVSAKDVPGERNVCGEIVKDEEVFASKSVKFIGQPIGLPSVVTQSPRCFLLGSMTQCPEATQARVARALGMPANKVVVVTKRLGGGFGGKESRPVVASVPAAVAASVTKHPVRVVLERAEDMLLTGARHPFLGRWRASFTSSGVLVAVETDLFSNAGCSVDLSRGVMERALLTSDNAYCCPNMRVTGYVCLTNLPSNTAFRGFGSPQAMLVREDIMAAVAAYLGLPEELVRERNLYKDGDRTHFRQLIENSTLARCWRDVQLQAQYARRREEAQQFNRTHVHKKRGLAVVPTKFGIAFTVLPLNQAGALVMVYKDGSVLLTHGGTEMGQGLHTKMIQVASRALHIPAAKIHIADTATDKVPNASPTAASASSDLNGEAVLRACTELWNRLAPYRQKNPDAGWDSWVMAAYLDRVQLSATGFYATPGLSGFNFDTQEGTPFSYFSFGAAVSEVEIDCLTGDHTVLRTDIVMDVGKSLNPAVDIGQIEGAFVQGQGLFTLEELRFSPRGALLTTGPGAYKLPGVQDIPCEMNVTLLREVGNPKAVYSSKAIGEPPLFLASSIFFAIKDAVAAAREDERFQHYGDEEAAIVTAGEPLQTKTVGSSARLFRLDSPASAERIRMACNDRITSLIPAPVPGTFTPWDVTV</sequence>
<dbReference type="PROSITE" id="PS51387">
    <property type="entry name" value="FAD_PCMH"/>
    <property type="match status" value="1"/>
</dbReference>
<keyword evidence="4 16" id="KW-0500">Molybdenum</keyword>
<dbReference type="InterPro" id="IPR046867">
    <property type="entry name" value="AldOxase/xan_DH_MoCoBD2"/>
</dbReference>
<comment type="cofactor">
    <cofactor evidence="16">
        <name>[2Fe-2S] cluster</name>
        <dbReference type="ChEBI" id="CHEBI:190135"/>
    </cofactor>
    <text evidence="16">Binds 2 [2Fe-2S] clusters.</text>
</comment>
<dbReference type="GO" id="GO:0005777">
    <property type="term" value="C:peroxisome"/>
    <property type="evidence" value="ECO:0007669"/>
    <property type="project" value="UniProtKB-SubCell"/>
</dbReference>
<dbReference type="Pfam" id="PF01315">
    <property type="entry name" value="Ald_Xan_dh_C"/>
    <property type="match status" value="1"/>
</dbReference>
<feature type="binding site" evidence="15">
    <location>
        <position position="763"/>
    </location>
    <ligand>
        <name>substrate</name>
    </ligand>
</feature>
<dbReference type="GO" id="GO:0051537">
    <property type="term" value="F:2 iron, 2 sulfur cluster binding"/>
    <property type="evidence" value="ECO:0007669"/>
    <property type="project" value="UniProtKB-KW"/>
</dbReference>
<keyword evidence="5" id="KW-0285">Flavoprotein</keyword>
<feature type="binding site" evidence="16">
    <location>
        <position position="88"/>
    </location>
    <ligand>
        <name>[2Fe-2S] cluster</name>
        <dbReference type="ChEBI" id="CHEBI:190135"/>
        <label>2</label>
    </ligand>
</feature>
<dbReference type="InterPro" id="IPR000674">
    <property type="entry name" value="Ald_Oxase/Xan_DH_a/b"/>
</dbReference>
<evidence type="ECO:0000259" key="17">
    <source>
        <dbReference type="PROSITE" id="PS51387"/>
    </source>
</evidence>
<dbReference type="SUPFAM" id="SSF47741">
    <property type="entry name" value="CO dehydrogenase ISP C-domain like"/>
    <property type="match status" value="1"/>
</dbReference>
<feature type="binding site" evidence="16">
    <location>
        <position position="681"/>
    </location>
    <ligand>
        <name>Mo-molybdopterin</name>
        <dbReference type="ChEBI" id="CHEBI:71302"/>
    </ligand>
    <ligandPart>
        <name>Mo</name>
        <dbReference type="ChEBI" id="CHEBI:28685"/>
    </ligandPart>
</feature>
<dbReference type="AlphaFoldDB" id="A0A979FN86"/>
<dbReference type="FunFam" id="3.30.365.10:FF:000004">
    <property type="entry name" value="Xanthine dehydrogenase oxidase"/>
    <property type="match status" value="1"/>
</dbReference>
<comment type="cofactor">
    <cofactor evidence="13">
        <name>[2Fe-2S] cluster</name>
        <dbReference type="ChEBI" id="CHEBI:190135"/>
    </cofactor>
</comment>
<dbReference type="InterPro" id="IPR036856">
    <property type="entry name" value="Ald_Oxase/Xan_DH_a/b_sf"/>
</dbReference>
<evidence type="ECO:0000256" key="5">
    <source>
        <dbReference type="ARBA" id="ARBA00022630"/>
    </source>
</evidence>
<dbReference type="GO" id="GO:0005506">
    <property type="term" value="F:iron ion binding"/>
    <property type="evidence" value="ECO:0007669"/>
    <property type="project" value="InterPro"/>
</dbReference>
<feature type="binding site" evidence="15">
    <location>
        <position position="368"/>
    </location>
    <ligand>
        <name>FAD</name>
        <dbReference type="ChEBI" id="CHEBI:57692"/>
    </ligand>
</feature>
<evidence type="ECO:0000256" key="13">
    <source>
        <dbReference type="ARBA" id="ARBA00034078"/>
    </source>
</evidence>
<accession>A0A979FN86</accession>
<evidence type="ECO:0000256" key="4">
    <source>
        <dbReference type="ARBA" id="ARBA00022505"/>
    </source>
</evidence>
<dbReference type="GO" id="GO:0016491">
    <property type="term" value="F:oxidoreductase activity"/>
    <property type="evidence" value="ECO:0007669"/>
    <property type="project" value="UniProtKB-KW"/>
</dbReference>
<keyword evidence="18" id="KW-1185">Reference proteome</keyword>
<dbReference type="Proteomes" id="UP000694843">
    <property type="component" value="Unplaced"/>
</dbReference>
<evidence type="ECO:0000256" key="10">
    <source>
        <dbReference type="ARBA" id="ARBA00023004"/>
    </source>
</evidence>
<dbReference type="SMART" id="SM01092">
    <property type="entry name" value="CO_deh_flav_C"/>
    <property type="match status" value="1"/>
</dbReference>
<dbReference type="SUPFAM" id="SSF55447">
    <property type="entry name" value="CO dehydrogenase flavoprotein C-terminal domain-like"/>
    <property type="match status" value="1"/>
</dbReference>
<feature type="binding site" evidence="15">
    <location>
        <position position="323"/>
    </location>
    <ligand>
        <name>FAD</name>
        <dbReference type="ChEBI" id="CHEBI:57692"/>
    </ligand>
</feature>
<dbReference type="InterPro" id="IPR008274">
    <property type="entry name" value="AldOxase/xan_DH_MoCoBD1"/>
</dbReference>
<dbReference type="Gene3D" id="1.10.150.120">
    <property type="entry name" value="[2Fe-2S]-binding domain"/>
    <property type="match status" value="1"/>
</dbReference>
<dbReference type="Gene3D" id="3.30.365.10">
    <property type="entry name" value="Aldehyde oxidase/xanthine dehydrogenase, molybdopterin binding domain"/>
    <property type="match status" value="5"/>
</dbReference>
<evidence type="ECO:0000256" key="9">
    <source>
        <dbReference type="ARBA" id="ARBA00023002"/>
    </source>
</evidence>
<feature type="binding site" evidence="16">
    <location>
        <position position="650"/>
    </location>
    <ligand>
        <name>Mo-molybdopterin</name>
        <dbReference type="ChEBI" id="CHEBI:71302"/>
    </ligand>
    <ligandPart>
        <name>Mo</name>
        <dbReference type="ChEBI" id="CHEBI:28685"/>
    </ligandPart>
</feature>
<feature type="binding site" evidence="16">
    <location>
        <position position="52"/>
    </location>
    <ligand>
        <name>[2Fe-2S] cluster</name>
        <dbReference type="ChEBI" id="CHEBI:190135"/>
        <label>2</label>
    </ligand>
</feature>
<dbReference type="Pfam" id="PF03450">
    <property type="entry name" value="CO_deh_flav_C"/>
    <property type="match status" value="1"/>
</dbReference>